<protein>
    <submittedName>
        <fullName evidence="2">FkbM family methyltransferase</fullName>
    </submittedName>
</protein>
<dbReference type="GO" id="GO:0008168">
    <property type="term" value="F:methyltransferase activity"/>
    <property type="evidence" value="ECO:0007669"/>
    <property type="project" value="UniProtKB-KW"/>
</dbReference>
<keyword evidence="2" id="KW-0489">Methyltransferase</keyword>
<dbReference type="eggNOG" id="ENOG502S8FQ">
    <property type="taxonomic scope" value="Eukaryota"/>
</dbReference>
<dbReference type="InParanoid" id="A0A0L0HLF9"/>
<dbReference type="EMBL" id="KQ257454">
    <property type="protein sequence ID" value="KND01639.1"/>
    <property type="molecule type" value="Genomic_DNA"/>
</dbReference>
<name>A0A0L0HLF9_SPIPD</name>
<dbReference type="OMA" id="HLLVEWH"/>
<dbReference type="OrthoDB" id="10006218at2759"/>
<evidence type="ECO:0000313" key="2">
    <source>
        <dbReference type="EMBL" id="KND01639.1"/>
    </source>
</evidence>
<dbReference type="PANTHER" id="PTHR44843:SF14">
    <property type="entry name" value="METHYLTRANSFERASE TYPE 11 DOMAIN-CONTAINING PROTEIN"/>
    <property type="match status" value="1"/>
</dbReference>
<dbReference type="Proteomes" id="UP000053201">
    <property type="component" value="Unassembled WGS sequence"/>
</dbReference>
<dbReference type="RefSeq" id="XP_016609678.1">
    <property type="nucleotide sequence ID" value="XM_016751699.1"/>
</dbReference>
<dbReference type="VEuPathDB" id="FungiDB:SPPG_03434"/>
<dbReference type="AlphaFoldDB" id="A0A0L0HLF9"/>
<dbReference type="PANTHER" id="PTHR44843">
    <property type="entry name" value="METHYLTRANSFERASE"/>
    <property type="match status" value="1"/>
</dbReference>
<organism evidence="2 3">
    <name type="scientific">Spizellomyces punctatus (strain DAOM BR117)</name>
    <dbReference type="NCBI Taxonomy" id="645134"/>
    <lineage>
        <taxon>Eukaryota</taxon>
        <taxon>Fungi</taxon>
        <taxon>Fungi incertae sedis</taxon>
        <taxon>Chytridiomycota</taxon>
        <taxon>Chytridiomycota incertae sedis</taxon>
        <taxon>Chytridiomycetes</taxon>
        <taxon>Spizellomycetales</taxon>
        <taxon>Spizellomycetaceae</taxon>
        <taxon>Spizellomyces</taxon>
    </lineage>
</organism>
<dbReference type="GeneID" id="27686950"/>
<keyword evidence="2" id="KW-0808">Transferase</keyword>
<dbReference type="InterPro" id="IPR029063">
    <property type="entry name" value="SAM-dependent_MTases_sf"/>
</dbReference>
<dbReference type="InterPro" id="IPR006342">
    <property type="entry name" value="FkbM_mtfrase"/>
</dbReference>
<dbReference type="GO" id="GO:0032259">
    <property type="term" value="P:methylation"/>
    <property type="evidence" value="ECO:0007669"/>
    <property type="project" value="UniProtKB-KW"/>
</dbReference>
<evidence type="ECO:0000313" key="3">
    <source>
        <dbReference type="Proteomes" id="UP000053201"/>
    </source>
</evidence>
<accession>A0A0L0HLF9</accession>
<gene>
    <name evidence="2" type="ORF">SPPG_03434</name>
</gene>
<dbReference type="SUPFAM" id="SSF53335">
    <property type="entry name" value="S-adenosyl-L-methionine-dependent methyltransferases"/>
    <property type="match status" value="1"/>
</dbReference>
<evidence type="ECO:0000259" key="1">
    <source>
        <dbReference type="Pfam" id="PF05050"/>
    </source>
</evidence>
<dbReference type="Gene3D" id="3.40.50.150">
    <property type="entry name" value="Vaccinia Virus protein VP39"/>
    <property type="match status" value="1"/>
</dbReference>
<keyword evidence="3" id="KW-1185">Reference proteome</keyword>
<feature type="domain" description="Methyltransferase FkbM" evidence="1">
    <location>
        <begin position="70"/>
        <end position="247"/>
    </location>
</feature>
<proteinExistence type="predicted"/>
<dbReference type="Pfam" id="PF05050">
    <property type="entry name" value="Methyltransf_21"/>
    <property type="match status" value="1"/>
</dbReference>
<sequence length="274" mass="31101">MATFSANRFPARTLVVAGILVITILLFLASFSSTPPSEAYGKLSQAAQDQYAKLSKNKGNSRPTRPIFIDLGANRGDSIRVFQKEPGSKWVQDFPKPYFFEYSDFECHLFEANPLFTKDLEQTKTFYAEKEKPVKVHIYPSTIVSTKDGFTEMSIDTWSTENDFWGSSIYQWSQDGKSNKQGTTKLPSVNFSKFLIKNFHKEDYVVVKMDIEGAEYEVLPHLVETGAYKLIDVLLVEWHPRHPAFNEADWAVANEAGKEMTKAGVFMPFYDSPA</sequence>
<reference evidence="2 3" key="1">
    <citation type="submission" date="2009-08" db="EMBL/GenBank/DDBJ databases">
        <title>The Genome Sequence of Spizellomyces punctatus strain DAOM BR117.</title>
        <authorList>
            <consortium name="The Broad Institute Genome Sequencing Platform"/>
            <person name="Russ C."/>
            <person name="Cuomo C."/>
            <person name="Shea T."/>
            <person name="Young S.K."/>
            <person name="Zeng Q."/>
            <person name="Koehrsen M."/>
            <person name="Haas B."/>
            <person name="Borodovsky M."/>
            <person name="Guigo R."/>
            <person name="Alvarado L."/>
            <person name="Berlin A."/>
            <person name="Bochicchio J."/>
            <person name="Borenstein D."/>
            <person name="Chapman S."/>
            <person name="Chen Z."/>
            <person name="Engels R."/>
            <person name="Freedman E."/>
            <person name="Gellesch M."/>
            <person name="Goldberg J."/>
            <person name="Griggs A."/>
            <person name="Gujja S."/>
            <person name="Heiman D."/>
            <person name="Hepburn T."/>
            <person name="Howarth C."/>
            <person name="Jen D."/>
            <person name="Larson L."/>
            <person name="Lewis B."/>
            <person name="Mehta T."/>
            <person name="Park D."/>
            <person name="Pearson M."/>
            <person name="Roberts A."/>
            <person name="Saif S."/>
            <person name="Shenoy N."/>
            <person name="Sisk P."/>
            <person name="Stolte C."/>
            <person name="Sykes S."/>
            <person name="Thomson T."/>
            <person name="Walk T."/>
            <person name="White J."/>
            <person name="Yandava C."/>
            <person name="Burger G."/>
            <person name="Gray M.W."/>
            <person name="Holland P.W.H."/>
            <person name="King N."/>
            <person name="Lang F.B.F."/>
            <person name="Roger A.J."/>
            <person name="Ruiz-Trillo I."/>
            <person name="Lander E."/>
            <person name="Nusbaum C."/>
        </authorList>
    </citation>
    <scope>NUCLEOTIDE SEQUENCE [LARGE SCALE GENOMIC DNA]</scope>
    <source>
        <strain evidence="2 3">DAOM BR117</strain>
    </source>
</reference>